<dbReference type="EMBL" id="GBXM01028811">
    <property type="protein sequence ID" value="JAH79766.1"/>
    <property type="molecule type" value="Transcribed_RNA"/>
</dbReference>
<protein>
    <submittedName>
        <fullName evidence="1">Uncharacterized protein</fullName>
    </submittedName>
</protein>
<organism evidence="1">
    <name type="scientific">Anguilla anguilla</name>
    <name type="common">European freshwater eel</name>
    <name type="synonym">Muraena anguilla</name>
    <dbReference type="NCBI Taxonomy" id="7936"/>
    <lineage>
        <taxon>Eukaryota</taxon>
        <taxon>Metazoa</taxon>
        <taxon>Chordata</taxon>
        <taxon>Craniata</taxon>
        <taxon>Vertebrata</taxon>
        <taxon>Euteleostomi</taxon>
        <taxon>Actinopterygii</taxon>
        <taxon>Neopterygii</taxon>
        <taxon>Teleostei</taxon>
        <taxon>Anguilliformes</taxon>
        <taxon>Anguillidae</taxon>
        <taxon>Anguilla</taxon>
    </lineage>
</organism>
<reference evidence="1" key="1">
    <citation type="submission" date="2014-11" db="EMBL/GenBank/DDBJ databases">
        <authorList>
            <person name="Amaro Gonzalez C."/>
        </authorList>
    </citation>
    <scope>NUCLEOTIDE SEQUENCE</scope>
</reference>
<reference evidence="1" key="2">
    <citation type="journal article" date="2015" name="Fish Shellfish Immunol.">
        <title>Early steps in the European eel (Anguilla anguilla)-Vibrio vulnificus interaction in the gills: Role of the RtxA13 toxin.</title>
        <authorList>
            <person name="Callol A."/>
            <person name="Pajuelo D."/>
            <person name="Ebbesson L."/>
            <person name="Teles M."/>
            <person name="MacKenzie S."/>
            <person name="Amaro C."/>
        </authorList>
    </citation>
    <scope>NUCLEOTIDE SEQUENCE</scope>
</reference>
<name>A0A0E9VP26_ANGAN</name>
<evidence type="ECO:0000313" key="1">
    <source>
        <dbReference type="EMBL" id="JAH79766.1"/>
    </source>
</evidence>
<sequence length="57" mass="6656">MLRIICHQNCHFKVSHRFTLYCCTQIVTAKTKTLLFKKVILKCYVVAPCYYVDVSAL</sequence>
<accession>A0A0E9VP26</accession>
<proteinExistence type="predicted"/>
<dbReference type="AlphaFoldDB" id="A0A0E9VP26"/>